<dbReference type="AlphaFoldDB" id="A0AAV9V0W3"/>
<evidence type="ECO:0000313" key="3">
    <source>
        <dbReference type="Proteomes" id="UP001373714"/>
    </source>
</evidence>
<gene>
    <name evidence="2" type="ORF">TWF730_009216</name>
</gene>
<evidence type="ECO:0000313" key="2">
    <source>
        <dbReference type="EMBL" id="KAK6352389.1"/>
    </source>
</evidence>
<sequence length="217" mass="23550">MILASIILVLTPAALAAPYQPVTTTKGAQCTYSTNTPAHSFRSTAVDNHPISSSKGLPHVSRAPLSILRDPIGPDSASPVWWGAIRSRDAEHLEVSRVGDSHPIEVTRAPPPPPPFMTITRITEVFPPEPTTVTVIPIPPPPPPPKKLHCTQRWFGTAPFCNGKCPSSWNVVRYQREAAKACDASTPDKIIDQCENTSKHGCSAGYNKALCEQCEWK</sequence>
<name>A0AAV9V0W3_9PEZI</name>
<dbReference type="Proteomes" id="UP001373714">
    <property type="component" value="Unassembled WGS sequence"/>
</dbReference>
<accession>A0AAV9V0W3</accession>
<keyword evidence="1" id="KW-0732">Signal</keyword>
<evidence type="ECO:0000256" key="1">
    <source>
        <dbReference type="SAM" id="SignalP"/>
    </source>
</evidence>
<protein>
    <submittedName>
        <fullName evidence="2">Uncharacterized protein</fullName>
    </submittedName>
</protein>
<keyword evidence="3" id="KW-1185">Reference proteome</keyword>
<comment type="caution">
    <text evidence="2">The sequence shown here is derived from an EMBL/GenBank/DDBJ whole genome shotgun (WGS) entry which is preliminary data.</text>
</comment>
<proteinExistence type="predicted"/>
<reference evidence="2 3" key="1">
    <citation type="submission" date="2019-10" db="EMBL/GenBank/DDBJ databases">
        <authorList>
            <person name="Palmer J.M."/>
        </authorList>
    </citation>
    <scope>NUCLEOTIDE SEQUENCE [LARGE SCALE GENOMIC DNA]</scope>
    <source>
        <strain evidence="2 3">TWF730</strain>
    </source>
</reference>
<feature type="chain" id="PRO_5043407152" evidence="1">
    <location>
        <begin position="17"/>
        <end position="217"/>
    </location>
</feature>
<organism evidence="2 3">
    <name type="scientific">Orbilia blumenaviensis</name>
    <dbReference type="NCBI Taxonomy" id="1796055"/>
    <lineage>
        <taxon>Eukaryota</taxon>
        <taxon>Fungi</taxon>
        <taxon>Dikarya</taxon>
        <taxon>Ascomycota</taxon>
        <taxon>Pezizomycotina</taxon>
        <taxon>Orbiliomycetes</taxon>
        <taxon>Orbiliales</taxon>
        <taxon>Orbiliaceae</taxon>
        <taxon>Orbilia</taxon>
    </lineage>
</organism>
<dbReference type="EMBL" id="JAVHNS010000006">
    <property type="protein sequence ID" value="KAK6352389.1"/>
    <property type="molecule type" value="Genomic_DNA"/>
</dbReference>
<feature type="signal peptide" evidence="1">
    <location>
        <begin position="1"/>
        <end position="16"/>
    </location>
</feature>